<evidence type="ECO:0000313" key="2">
    <source>
        <dbReference type="EMBL" id="MBY6276252.1"/>
    </source>
</evidence>
<dbReference type="Proteomes" id="UP000732377">
    <property type="component" value="Unassembled WGS sequence"/>
</dbReference>
<dbReference type="InterPro" id="IPR011051">
    <property type="entry name" value="RmlC_Cupin_sf"/>
</dbReference>
<dbReference type="InterPro" id="IPR013096">
    <property type="entry name" value="Cupin_2"/>
</dbReference>
<dbReference type="Pfam" id="PF07883">
    <property type="entry name" value="Cupin_2"/>
    <property type="match status" value="1"/>
</dbReference>
<dbReference type="Gene3D" id="2.60.120.10">
    <property type="entry name" value="Jelly Rolls"/>
    <property type="match status" value="1"/>
</dbReference>
<reference evidence="4" key="1">
    <citation type="submission" date="2016-04" db="EMBL/GenBank/DDBJ databases">
        <authorList>
            <person name="Antunes L.P."/>
            <person name="Martins L.F."/>
            <person name="Pereira R.V."/>
            <person name="Thomas A.M."/>
            <person name="Barbosa D."/>
            <person name="Nascimento L."/>
            <person name="Silva G.M."/>
            <person name="Condomitti G.W."/>
            <person name="Digiampietri L.A."/>
            <person name="Lombardi K.C."/>
            <person name="Ramos P.L."/>
            <person name="Quaggio R.B."/>
            <person name="Oliveira J.C."/>
            <person name="Pascon R.C."/>
            <person name="Cruz J.B."/>
            <person name="Silva A.M."/>
            <person name="Setubal J.C."/>
        </authorList>
    </citation>
    <scope>NUCLEOTIDE SEQUENCE [LARGE SCALE GENOMIC DNA]</scope>
</reference>
<evidence type="ECO:0000313" key="3">
    <source>
        <dbReference type="EMBL" id="OTA42112.1"/>
    </source>
</evidence>
<dbReference type="EMBL" id="LWLV01000073">
    <property type="protein sequence ID" value="OTA42112.1"/>
    <property type="molecule type" value="Genomic_DNA"/>
</dbReference>
<organism evidence="3 4">
    <name type="scientific">Symbiobacterium thermophilum</name>
    <dbReference type="NCBI Taxonomy" id="2734"/>
    <lineage>
        <taxon>Bacteria</taxon>
        <taxon>Bacillati</taxon>
        <taxon>Bacillota</taxon>
        <taxon>Clostridia</taxon>
        <taxon>Eubacteriales</taxon>
        <taxon>Symbiobacteriaceae</taxon>
        <taxon>Symbiobacterium</taxon>
    </lineage>
</organism>
<dbReference type="Proteomes" id="UP000194267">
    <property type="component" value="Unassembled WGS sequence"/>
</dbReference>
<feature type="domain" description="Cupin type-2" evidence="1">
    <location>
        <begin position="38"/>
        <end position="105"/>
    </location>
</feature>
<protein>
    <submittedName>
        <fullName evidence="2">Cupin domain-containing protein</fullName>
    </submittedName>
</protein>
<dbReference type="OMA" id="FTKRIVH"/>
<dbReference type="EMBL" id="PIUK01000068">
    <property type="protein sequence ID" value="MBY6276252.1"/>
    <property type="molecule type" value="Genomic_DNA"/>
</dbReference>
<dbReference type="SUPFAM" id="SSF51182">
    <property type="entry name" value="RmlC-like cupins"/>
    <property type="match status" value="1"/>
</dbReference>
<name>A0A1Y2T6I4_SYMTR</name>
<gene>
    <name evidence="3" type="ORF">A6D92_01480</name>
    <name evidence="2" type="ORF">CWE10_08525</name>
</gene>
<evidence type="ECO:0000259" key="1">
    <source>
        <dbReference type="Pfam" id="PF07883"/>
    </source>
</evidence>
<dbReference type="InterPro" id="IPR014710">
    <property type="entry name" value="RmlC-like_jellyroll"/>
</dbReference>
<evidence type="ECO:0000313" key="4">
    <source>
        <dbReference type="Proteomes" id="UP000194267"/>
    </source>
</evidence>
<reference evidence="2" key="3">
    <citation type="submission" date="2017-11" db="EMBL/GenBank/DDBJ databases">
        <title>Three new genomes from thermophilic consortium.</title>
        <authorList>
            <person name="Quaggio R."/>
            <person name="Amgarten D."/>
            <person name="Setubal J.C."/>
        </authorList>
    </citation>
    <scope>NUCLEOTIDE SEQUENCE</scope>
    <source>
        <strain evidence="2">ZCTH01-B2</strain>
    </source>
</reference>
<dbReference type="AlphaFoldDB" id="A0A1Y2T6I4"/>
<reference evidence="3" key="2">
    <citation type="submission" date="2016-04" db="EMBL/GenBank/DDBJ databases">
        <authorList>
            <person name="Evans L.H."/>
            <person name="Alamgir A."/>
            <person name="Owens N."/>
            <person name="Weber N.D."/>
            <person name="Virtaneva K."/>
            <person name="Barbian K."/>
            <person name="Babar A."/>
            <person name="Rosenke K."/>
        </authorList>
    </citation>
    <scope>NUCLEOTIDE SEQUENCE [LARGE SCALE GENOMIC DNA]</scope>
    <source>
        <strain evidence="3">G2</strain>
    </source>
</reference>
<comment type="caution">
    <text evidence="3">The sequence shown here is derived from an EMBL/GenBank/DDBJ whole genome shotgun (WGS) entry which is preliminary data.</text>
</comment>
<accession>A0A1Y2T6I4</accession>
<sequence>MAGVIATEQTNLAAVSLLSEARFTKRICFSNPQVLVFVLTFAPGQELPKHRHPGSTLVVHVTGGSGVVVADGRETPVAAGDILLVEGEEEFAVRNTGSEALVLLASLSPNPSDPRYAQPVG</sequence>
<proteinExistence type="predicted"/>